<evidence type="ECO:0000313" key="4">
    <source>
        <dbReference type="Proteomes" id="UP000481043"/>
    </source>
</evidence>
<feature type="domain" description="Cell wall-active antibiotics response LiaF-like C-terminal" evidence="2">
    <location>
        <begin position="128"/>
        <end position="240"/>
    </location>
</feature>
<sequence>MFNRLTTDTLNKVLIIGAILLVAELSFSNGDLVFTVIFSSLFIYFGWNRYQKIWAKVVFWIGFILLIITIFNMTAFRFLLIAAIIYFFYHYVRSQKSPERVVPYFAKEPIDQQREPLIKIEPLLQQRFFGDQKTYEGAYEWRDINIHGGFGSRIIDLSNTVLPTESIISIRHFVGNITIYVPYEVEVHLLHSSMMGRADLFGMHHEKLLNQSISYITEGYHSNSPRVKIITSIWSGDIEVKRR</sequence>
<protein>
    <submittedName>
        <fullName evidence="3">Cell wall-active antibiotics response protein</fullName>
    </submittedName>
</protein>
<feature type="transmembrane region" description="Helical" evidence="1">
    <location>
        <begin position="57"/>
        <end position="89"/>
    </location>
</feature>
<dbReference type="InterPro" id="IPR016975">
    <property type="entry name" value="Cell_wall_LiaF"/>
</dbReference>
<keyword evidence="1" id="KW-0812">Transmembrane</keyword>
<feature type="transmembrane region" description="Helical" evidence="1">
    <location>
        <begin position="12"/>
        <end position="45"/>
    </location>
</feature>
<dbReference type="NCBIfam" id="NF040535">
    <property type="entry name" value="LiaF_C_term"/>
    <property type="match status" value="1"/>
</dbReference>
<name>A0A6M0QBB8_9BACI</name>
<organism evidence="3 4">
    <name type="scientific">Bacillus mesophilus</name>
    <dbReference type="NCBI Taxonomy" id="1808955"/>
    <lineage>
        <taxon>Bacteria</taxon>
        <taxon>Bacillati</taxon>
        <taxon>Bacillota</taxon>
        <taxon>Bacilli</taxon>
        <taxon>Bacillales</taxon>
        <taxon>Bacillaceae</taxon>
        <taxon>Bacillus</taxon>
    </lineage>
</organism>
<dbReference type="GO" id="GO:0016020">
    <property type="term" value="C:membrane"/>
    <property type="evidence" value="ECO:0007669"/>
    <property type="project" value="InterPro"/>
</dbReference>
<dbReference type="Pfam" id="PF09922">
    <property type="entry name" value="LiaF-like_C"/>
    <property type="match status" value="1"/>
</dbReference>
<dbReference type="Proteomes" id="UP000481043">
    <property type="component" value="Unassembled WGS sequence"/>
</dbReference>
<proteinExistence type="predicted"/>
<gene>
    <name evidence="3" type="ORF">G4D63_18405</name>
</gene>
<reference evidence="3 4" key="1">
    <citation type="submission" date="2020-02" db="EMBL/GenBank/DDBJ databases">
        <title>Bacillus aquiflavi sp. nov., isolated from yellow water of strong flavor Chinese baijiu in Yibin region of China.</title>
        <authorList>
            <person name="Xie J."/>
        </authorList>
    </citation>
    <scope>NUCLEOTIDE SEQUENCE [LARGE SCALE GENOMIC DNA]</scope>
    <source>
        <strain evidence="3 4">SA4</strain>
    </source>
</reference>
<evidence type="ECO:0000313" key="3">
    <source>
        <dbReference type="EMBL" id="NEY73691.1"/>
    </source>
</evidence>
<keyword evidence="1" id="KW-1133">Transmembrane helix</keyword>
<keyword evidence="1" id="KW-0472">Membrane</keyword>
<evidence type="ECO:0000259" key="2">
    <source>
        <dbReference type="Pfam" id="PF09922"/>
    </source>
</evidence>
<evidence type="ECO:0000256" key="1">
    <source>
        <dbReference type="SAM" id="Phobius"/>
    </source>
</evidence>
<accession>A0A6M0QBB8</accession>
<dbReference type="PIRSF" id="PIRSF031509">
    <property type="entry name" value="Cell_wall_LiaF/YvqF"/>
    <property type="match status" value="1"/>
</dbReference>
<comment type="caution">
    <text evidence="3">The sequence shown here is derived from an EMBL/GenBank/DDBJ whole genome shotgun (WGS) entry which is preliminary data.</text>
</comment>
<dbReference type="InterPro" id="IPR024425">
    <property type="entry name" value="LiaF-like_C"/>
</dbReference>
<dbReference type="AlphaFoldDB" id="A0A6M0QBB8"/>
<dbReference type="InterPro" id="IPR047793">
    <property type="entry name" value="LiaF_C"/>
</dbReference>
<dbReference type="RefSeq" id="WP_163181472.1">
    <property type="nucleotide sequence ID" value="NZ_JAAIWM010000008.1"/>
</dbReference>
<dbReference type="EMBL" id="JAAIWM010000008">
    <property type="protein sequence ID" value="NEY73691.1"/>
    <property type="molecule type" value="Genomic_DNA"/>
</dbReference>
<keyword evidence="4" id="KW-1185">Reference proteome</keyword>